<protein>
    <submittedName>
        <fullName evidence="2">PIN domain-like protein</fullName>
    </submittedName>
</protein>
<reference evidence="2" key="1">
    <citation type="submission" date="2023-06" db="EMBL/GenBank/DDBJ databases">
        <authorList>
            <consortium name="Lawrence Berkeley National Laboratory"/>
            <person name="Ahrendt S."/>
            <person name="Sahu N."/>
            <person name="Indic B."/>
            <person name="Wong-Bajracharya J."/>
            <person name="Merenyi Z."/>
            <person name="Ke H.-M."/>
            <person name="Monk M."/>
            <person name="Kocsube S."/>
            <person name="Drula E."/>
            <person name="Lipzen A."/>
            <person name="Balint B."/>
            <person name="Henrissat B."/>
            <person name="Andreopoulos B."/>
            <person name="Martin F.M."/>
            <person name="Harder C.B."/>
            <person name="Rigling D."/>
            <person name="Ford K.L."/>
            <person name="Foster G.D."/>
            <person name="Pangilinan J."/>
            <person name="Papanicolaou A."/>
            <person name="Barry K."/>
            <person name="LaButti K."/>
            <person name="Viragh M."/>
            <person name="Koriabine M."/>
            <person name="Yan M."/>
            <person name="Riley R."/>
            <person name="Champramary S."/>
            <person name="Plett K.L."/>
            <person name="Tsai I.J."/>
            <person name="Slot J."/>
            <person name="Sipos G."/>
            <person name="Plett J."/>
            <person name="Nagy L.G."/>
            <person name="Grigoriev I.V."/>
        </authorList>
    </citation>
    <scope>NUCLEOTIDE SEQUENCE</scope>
    <source>
        <strain evidence="2">ICMP 16352</strain>
    </source>
</reference>
<organism evidence="2 3">
    <name type="scientific">Armillaria novae-zelandiae</name>
    <dbReference type="NCBI Taxonomy" id="153914"/>
    <lineage>
        <taxon>Eukaryota</taxon>
        <taxon>Fungi</taxon>
        <taxon>Dikarya</taxon>
        <taxon>Basidiomycota</taxon>
        <taxon>Agaricomycotina</taxon>
        <taxon>Agaricomycetes</taxon>
        <taxon>Agaricomycetidae</taxon>
        <taxon>Agaricales</taxon>
        <taxon>Marasmiineae</taxon>
        <taxon>Physalacriaceae</taxon>
        <taxon>Armillaria</taxon>
    </lineage>
</organism>
<dbReference type="PANTHER" id="PTHR11081">
    <property type="entry name" value="FLAP ENDONUCLEASE FAMILY MEMBER"/>
    <property type="match status" value="1"/>
</dbReference>
<dbReference type="GO" id="GO:0006281">
    <property type="term" value="P:DNA repair"/>
    <property type="evidence" value="ECO:0007669"/>
    <property type="project" value="UniProtKB-ARBA"/>
</dbReference>
<dbReference type="PANTHER" id="PTHR11081:SF75">
    <property type="entry name" value="ENDONUCLEASE, PUTATIVE (AFU_ORTHOLOGUE AFUA_3G13260)-RELATED"/>
    <property type="match status" value="1"/>
</dbReference>
<name>A0AA39P391_9AGAR</name>
<dbReference type="Proteomes" id="UP001175227">
    <property type="component" value="Unassembled WGS sequence"/>
</dbReference>
<dbReference type="Pfam" id="PF00867">
    <property type="entry name" value="XPG_I"/>
    <property type="match status" value="1"/>
</dbReference>
<keyword evidence="3" id="KW-1185">Reference proteome</keyword>
<proteinExistence type="predicted"/>
<dbReference type="PRINTS" id="PR00853">
    <property type="entry name" value="XPGRADSUPER"/>
</dbReference>
<dbReference type="InterPro" id="IPR029060">
    <property type="entry name" value="PIN-like_dom_sf"/>
</dbReference>
<evidence type="ECO:0000313" key="2">
    <source>
        <dbReference type="EMBL" id="KAK0476480.1"/>
    </source>
</evidence>
<dbReference type="SUPFAM" id="SSF47807">
    <property type="entry name" value="5' to 3' exonuclease, C-terminal subdomain"/>
    <property type="match status" value="1"/>
</dbReference>
<sequence length="584" mass="64585">MGVKGGWGLLNPTDSISLVEWSAQIISRGTVHNLGPRIGVDASGWMFAAKYHHGQTKSAAQASLFKRLGRLFHLPVLPLFVFDGPKRPVNKRKKKVNKTTDWLTAEFKDLLEGFGFPYWDAPGEAEAELALLSNKGRIDVVMSEDFDAMLFGARRVMRITEESDSNYMVQVYENGSQFSPNELVMIALLAGGDYDEGIKGCGIQTAANIALTGIGERLLEALKASPVQDYPVIASKWRHDLCAMLASQGVGRHRALASHIPSDFPKVSVLVQYIHPLTSSNDTLTLAVALSPCPPDIPKLAQLCEKLFIWGHSMGIVKNFCDHVFPGLAIRELLQDLCKRRGTMLEGDVSLSPYSIISKVCSVRANQRERSASEIFVSLTIPHPIITQISSSIDRKNDTDITRNFLDQWLQKRQVRTWLSRVLVLHARPAILDNEDQSLSKSAKKHGPLPTRIREKAQKTATAGLPVAEPLSRKAVAEPVREVSERLQGILSGKRARSASIIDVSSSEEESATETPVKKRRRHTVFPMSPRSASVIGISSGDSKDETEILVKKHHHRVASPTYYIQVNYSEAGEILELCTDNED</sequence>
<dbReference type="InterPro" id="IPR006084">
    <property type="entry name" value="XPG/Rad2"/>
</dbReference>
<evidence type="ECO:0000259" key="1">
    <source>
        <dbReference type="SMART" id="SM00484"/>
    </source>
</evidence>
<dbReference type="InterPro" id="IPR036279">
    <property type="entry name" value="5-3_exonuclease_C_sf"/>
</dbReference>
<dbReference type="CDD" id="cd09870">
    <property type="entry name" value="PIN_YEN1"/>
    <property type="match status" value="1"/>
</dbReference>
<dbReference type="SUPFAM" id="SSF88723">
    <property type="entry name" value="PIN domain-like"/>
    <property type="match status" value="1"/>
</dbReference>
<dbReference type="SMART" id="SM00484">
    <property type="entry name" value="XPGI"/>
    <property type="match status" value="1"/>
</dbReference>
<gene>
    <name evidence="2" type="ORF">IW261DRAFT_1642263</name>
</gene>
<comment type="caution">
    <text evidence="2">The sequence shown here is derived from an EMBL/GenBank/DDBJ whole genome shotgun (WGS) entry which is preliminary data.</text>
</comment>
<accession>A0AA39P391</accession>
<dbReference type="AlphaFoldDB" id="A0AA39P391"/>
<dbReference type="EMBL" id="JAUEPR010000020">
    <property type="protein sequence ID" value="KAK0476480.1"/>
    <property type="molecule type" value="Genomic_DNA"/>
</dbReference>
<dbReference type="InterPro" id="IPR006086">
    <property type="entry name" value="XPG-I_dom"/>
</dbReference>
<feature type="domain" description="XPG-I" evidence="1">
    <location>
        <begin position="112"/>
        <end position="180"/>
    </location>
</feature>
<dbReference type="Gene3D" id="1.10.150.20">
    <property type="entry name" value="5' to 3' exonuclease, C-terminal subdomain"/>
    <property type="match status" value="1"/>
</dbReference>
<dbReference type="GO" id="GO:0017108">
    <property type="term" value="F:5'-flap endonuclease activity"/>
    <property type="evidence" value="ECO:0007669"/>
    <property type="project" value="TreeGrafter"/>
</dbReference>
<evidence type="ECO:0000313" key="3">
    <source>
        <dbReference type="Proteomes" id="UP001175227"/>
    </source>
</evidence>
<dbReference type="Gene3D" id="3.40.50.1010">
    <property type="entry name" value="5'-nuclease"/>
    <property type="match status" value="2"/>
</dbReference>